<dbReference type="InterPro" id="IPR023395">
    <property type="entry name" value="MCP_dom_sf"/>
</dbReference>
<comment type="subcellular location">
    <subcellularLocation>
        <location evidence="1">Membrane</location>
        <topology evidence="1">Multi-pass membrane protein</topology>
    </subcellularLocation>
</comment>
<keyword evidence="3 4" id="KW-0472">Membrane</keyword>
<dbReference type="PROSITE" id="PS50920">
    <property type="entry name" value="SOLCAR"/>
    <property type="match status" value="1"/>
</dbReference>
<sequence>MMLQSVLLFLAVHVQLIDGFSVGSVHNVIALTKTKNEACQRLSGPTINEVVRLPLPTLESADEVQRQLDGMGGGVDRRAFFVTMVCAASILTVYEDANADTMINPSQDPMNHELISDISTTTALAYSDAILPEVIAPPSINTIVESAAKKALGGGKAGAAAAVVQVLSLMWLRTTMNYQYRFGGTLSSSLKELYEDGGIPRLYQGLPFALVQGPLTRFGDTAANVGVLALLESIPETASLPIPIKTAAGSVSAGLWRIFLMPIDTSKTVMQVEGSDGLERLRERVLESGPAPLYQGAIASAAATAAGHYPWFTTYNFLNDKLPTITKEDDILLFLVRSAVLGLSASCVSDIVSNSLRVIKTTKQTAGLGDNGKKEISYKEALALVIENDGVLGLFGRGLQTRLLTNAIQGALFSVLWKYFQVTI</sequence>
<dbReference type="EMBL" id="JALLAZ020001728">
    <property type="protein sequence ID" value="KAL3766551.1"/>
    <property type="molecule type" value="Genomic_DNA"/>
</dbReference>
<dbReference type="GO" id="GO:0016020">
    <property type="term" value="C:membrane"/>
    <property type="evidence" value="ECO:0007669"/>
    <property type="project" value="UniProtKB-SubCell"/>
</dbReference>
<protein>
    <recommendedName>
        <fullName evidence="9">Mitochondrial carrier protein</fullName>
    </recommendedName>
</protein>
<gene>
    <name evidence="7" type="ORF">ACHAW5_000786</name>
</gene>
<reference evidence="7 8" key="1">
    <citation type="submission" date="2024-10" db="EMBL/GenBank/DDBJ databases">
        <title>Updated reference genomes for cyclostephanoid diatoms.</title>
        <authorList>
            <person name="Roberts W.R."/>
            <person name="Alverson A.J."/>
        </authorList>
    </citation>
    <scope>NUCLEOTIDE SEQUENCE [LARGE SCALE GENOMIC DNA]</scope>
    <source>
        <strain evidence="7 8">AJA276-08</strain>
    </source>
</reference>
<feature type="repeat" description="Solcar" evidence="4">
    <location>
        <begin position="240"/>
        <end position="321"/>
    </location>
</feature>
<keyword evidence="2 4" id="KW-0812">Transmembrane</keyword>
<dbReference type="PANTHER" id="PTHR47567:SF1">
    <property type="entry name" value="NAD-DEPENDENT EPIMERASE_DEHYDRATASE DOMAIN-CONTAINING PROTEIN"/>
    <property type="match status" value="1"/>
</dbReference>
<evidence type="ECO:0000256" key="4">
    <source>
        <dbReference type="PROSITE-ProRule" id="PRU00282"/>
    </source>
</evidence>
<evidence type="ECO:0000256" key="5">
    <source>
        <dbReference type="RuleBase" id="RU000488"/>
    </source>
</evidence>
<dbReference type="AlphaFoldDB" id="A0ABD3MX62"/>
<feature type="chain" id="PRO_5044835026" description="Mitochondrial carrier protein" evidence="6">
    <location>
        <begin position="20"/>
        <end position="424"/>
    </location>
</feature>
<dbReference type="Gene3D" id="1.50.40.10">
    <property type="entry name" value="Mitochondrial carrier domain"/>
    <property type="match status" value="1"/>
</dbReference>
<accession>A0ABD3MX62</accession>
<dbReference type="Proteomes" id="UP001530315">
    <property type="component" value="Unassembled WGS sequence"/>
</dbReference>
<evidence type="ECO:0000256" key="3">
    <source>
        <dbReference type="ARBA" id="ARBA00023136"/>
    </source>
</evidence>
<evidence type="ECO:0000256" key="6">
    <source>
        <dbReference type="SAM" id="SignalP"/>
    </source>
</evidence>
<keyword evidence="8" id="KW-1185">Reference proteome</keyword>
<name>A0ABD3MX62_9STRA</name>
<keyword evidence="6" id="KW-0732">Signal</keyword>
<dbReference type="Pfam" id="PF00153">
    <property type="entry name" value="Mito_carr"/>
    <property type="match status" value="2"/>
</dbReference>
<comment type="caution">
    <text evidence="7">The sequence shown here is derived from an EMBL/GenBank/DDBJ whole genome shotgun (WGS) entry which is preliminary data.</text>
</comment>
<evidence type="ECO:0000256" key="1">
    <source>
        <dbReference type="ARBA" id="ARBA00004141"/>
    </source>
</evidence>
<evidence type="ECO:0000313" key="8">
    <source>
        <dbReference type="Proteomes" id="UP001530315"/>
    </source>
</evidence>
<dbReference type="PANTHER" id="PTHR47567">
    <property type="entry name" value="MITOCHONDRIAL SUBSTRATE/SOLUTE CARRIER"/>
    <property type="match status" value="1"/>
</dbReference>
<dbReference type="SUPFAM" id="SSF103506">
    <property type="entry name" value="Mitochondrial carrier"/>
    <property type="match status" value="1"/>
</dbReference>
<evidence type="ECO:0000313" key="7">
    <source>
        <dbReference type="EMBL" id="KAL3766551.1"/>
    </source>
</evidence>
<keyword evidence="5" id="KW-0813">Transport</keyword>
<evidence type="ECO:0000256" key="2">
    <source>
        <dbReference type="ARBA" id="ARBA00022692"/>
    </source>
</evidence>
<dbReference type="InterPro" id="IPR018108">
    <property type="entry name" value="MCP_transmembrane"/>
</dbReference>
<proteinExistence type="inferred from homology"/>
<evidence type="ECO:0008006" key="9">
    <source>
        <dbReference type="Google" id="ProtNLM"/>
    </source>
</evidence>
<comment type="similarity">
    <text evidence="5">Belongs to the mitochondrial carrier (TC 2.A.29) family.</text>
</comment>
<organism evidence="7 8">
    <name type="scientific">Stephanodiscus triporus</name>
    <dbReference type="NCBI Taxonomy" id="2934178"/>
    <lineage>
        <taxon>Eukaryota</taxon>
        <taxon>Sar</taxon>
        <taxon>Stramenopiles</taxon>
        <taxon>Ochrophyta</taxon>
        <taxon>Bacillariophyta</taxon>
        <taxon>Coscinodiscophyceae</taxon>
        <taxon>Thalassiosirophycidae</taxon>
        <taxon>Stephanodiscales</taxon>
        <taxon>Stephanodiscaceae</taxon>
        <taxon>Stephanodiscus</taxon>
    </lineage>
</organism>
<feature type="signal peptide" evidence="6">
    <location>
        <begin position="1"/>
        <end position="19"/>
    </location>
</feature>